<feature type="transmembrane region" description="Helical" evidence="5">
    <location>
        <begin position="103"/>
        <end position="125"/>
    </location>
</feature>
<reference evidence="7" key="1">
    <citation type="journal article" date="2021" name="IMA Fungus">
        <title>Genomic characterization of three marine fungi, including Emericellopsis atlantica sp. nov. with signatures of a generalist lifestyle and marine biomass degradation.</title>
        <authorList>
            <person name="Hagestad O.C."/>
            <person name="Hou L."/>
            <person name="Andersen J.H."/>
            <person name="Hansen E.H."/>
            <person name="Altermark B."/>
            <person name="Li C."/>
            <person name="Kuhnert E."/>
            <person name="Cox R.J."/>
            <person name="Crous P.W."/>
            <person name="Spatafora J.W."/>
            <person name="Lail K."/>
            <person name="Amirebrahimi M."/>
            <person name="Lipzen A."/>
            <person name="Pangilinan J."/>
            <person name="Andreopoulos W."/>
            <person name="Hayes R.D."/>
            <person name="Ng V."/>
            <person name="Grigoriev I.V."/>
            <person name="Jackson S.A."/>
            <person name="Sutton T.D.S."/>
            <person name="Dobson A.D.W."/>
            <person name="Rama T."/>
        </authorList>
    </citation>
    <scope>NUCLEOTIDE SEQUENCE</scope>
    <source>
        <strain evidence="7">TS7</strain>
    </source>
</reference>
<gene>
    <name evidence="7" type="ORF">F5Z01DRAFT_664865</name>
</gene>
<dbReference type="SUPFAM" id="SSF103473">
    <property type="entry name" value="MFS general substrate transporter"/>
    <property type="match status" value="1"/>
</dbReference>
<dbReference type="EMBL" id="MU251272">
    <property type="protein sequence ID" value="KAG9250940.1"/>
    <property type="molecule type" value="Genomic_DNA"/>
</dbReference>
<keyword evidence="3 5" id="KW-1133">Transmembrane helix</keyword>
<keyword evidence="2 5" id="KW-0812">Transmembrane</keyword>
<protein>
    <submittedName>
        <fullName evidence="7">Major facilitator superfamily domain-containing protein</fullName>
    </submittedName>
</protein>
<feature type="transmembrane region" description="Helical" evidence="5">
    <location>
        <begin position="326"/>
        <end position="349"/>
    </location>
</feature>
<dbReference type="PANTHER" id="PTHR23507:SF1">
    <property type="entry name" value="FI18259P1-RELATED"/>
    <property type="match status" value="1"/>
</dbReference>
<keyword evidence="8" id="KW-1185">Reference proteome</keyword>
<accession>A0A9P7ZG44</accession>
<feature type="transmembrane region" description="Helical" evidence="5">
    <location>
        <begin position="235"/>
        <end position="255"/>
    </location>
</feature>
<feature type="transmembrane region" description="Helical" evidence="5">
    <location>
        <begin position="296"/>
        <end position="320"/>
    </location>
</feature>
<feature type="domain" description="Major facilitator superfamily (MFS) profile" evidence="6">
    <location>
        <begin position="47"/>
        <end position="489"/>
    </location>
</feature>
<feature type="transmembrane region" description="Helical" evidence="5">
    <location>
        <begin position="396"/>
        <end position="417"/>
    </location>
</feature>
<name>A0A9P7ZG44_9HYPO</name>
<feature type="transmembrane region" description="Helical" evidence="5">
    <location>
        <begin position="46"/>
        <end position="66"/>
    </location>
</feature>
<evidence type="ECO:0000313" key="7">
    <source>
        <dbReference type="EMBL" id="KAG9250940.1"/>
    </source>
</evidence>
<evidence type="ECO:0000259" key="6">
    <source>
        <dbReference type="PROSITE" id="PS50850"/>
    </source>
</evidence>
<dbReference type="PANTHER" id="PTHR23507">
    <property type="entry name" value="ZGC:174356"/>
    <property type="match status" value="1"/>
</dbReference>
<feature type="transmembrane region" description="Helical" evidence="5">
    <location>
        <begin position="370"/>
        <end position="390"/>
    </location>
</feature>
<feature type="transmembrane region" description="Helical" evidence="5">
    <location>
        <begin position="429"/>
        <end position="449"/>
    </location>
</feature>
<feature type="transmembrane region" description="Helical" evidence="5">
    <location>
        <begin position="207"/>
        <end position="229"/>
    </location>
</feature>
<dbReference type="PROSITE" id="PS50850">
    <property type="entry name" value="MFS"/>
    <property type="match status" value="1"/>
</dbReference>
<dbReference type="OrthoDB" id="3026777at2759"/>
<comment type="subcellular location">
    <subcellularLocation>
        <location evidence="1">Membrane</location>
        <topology evidence="1">Multi-pass membrane protein</topology>
    </subcellularLocation>
</comment>
<feature type="transmembrane region" description="Helical" evidence="5">
    <location>
        <begin position="461"/>
        <end position="484"/>
    </location>
</feature>
<sequence>MSISLHPYDHEDAPFLDHPDEPIPDEPIYDQRRPTSKWHVRSPRTIVLIIASIKFVLVMSGMMLLLPVYRLIEDALCHAHYHDDSPGLIDEMKCKVDQVQSRLAFLVGWLGVVGSVFNFIVAYPYGLLADRIGRKPTALFAYSGVAVSFLLSPLLLGPGANVIRANPYVLLTGTLFTIFGGGAPVMLRALYAMATDVSSAEDRAKHFLYLTMGTTAGAILGPLCGGLLMESFGPWLPIWIVASTVPVVFVIFAFLPETLVVDTKERQTTAQQLTLRQHVAKGIQDLLRSLYMMRNVNIALCMLVILFTSSAETSILVQYISKHFGWTLAETSVLLAPRGVINLLVLGLLPKLGDRLVSPRFGFTAFEKDLLLAKVSLCVVALSALGRFFSGTIGPFLVALFIGSLGAAESPLVRAVMSSYVQPSFTSRLFALAGMFEVIGTVLGGPVFAWCFGKGLQWKGIWTGLPWLYMALAMGLCAGALLLVRPPNGDDEGDVFGEAEDDDDVRPANPIRLV</sequence>
<evidence type="ECO:0000256" key="4">
    <source>
        <dbReference type="ARBA" id="ARBA00023136"/>
    </source>
</evidence>
<dbReference type="GO" id="GO:0016020">
    <property type="term" value="C:membrane"/>
    <property type="evidence" value="ECO:0007669"/>
    <property type="project" value="UniProtKB-SubCell"/>
</dbReference>
<evidence type="ECO:0000313" key="8">
    <source>
        <dbReference type="Proteomes" id="UP000887229"/>
    </source>
</evidence>
<proteinExistence type="predicted"/>
<dbReference type="AlphaFoldDB" id="A0A9P7ZG44"/>
<dbReference type="RefSeq" id="XP_046114864.1">
    <property type="nucleotide sequence ID" value="XM_046264130.1"/>
</dbReference>
<dbReference type="Gene3D" id="1.20.1250.20">
    <property type="entry name" value="MFS general substrate transporter like domains"/>
    <property type="match status" value="1"/>
</dbReference>
<evidence type="ECO:0000256" key="1">
    <source>
        <dbReference type="ARBA" id="ARBA00004141"/>
    </source>
</evidence>
<evidence type="ECO:0000256" key="3">
    <source>
        <dbReference type="ARBA" id="ARBA00022989"/>
    </source>
</evidence>
<feature type="transmembrane region" description="Helical" evidence="5">
    <location>
        <begin position="137"/>
        <end position="156"/>
    </location>
</feature>
<dbReference type="GO" id="GO:0022857">
    <property type="term" value="F:transmembrane transporter activity"/>
    <property type="evidence" value="ECO:0007669"/>
    <property type="project" value="InterPro"/>
</dbReference>
<feature type="transmembrane region" description="Helical" evidence="5">
    <location>
        <begin position="168"/>
        <end position="187"/>
    </location>
</feature>
<organism evidence="7 8">
    <name type="scientific">Emericellopsis atlantica</name>
    <dbReference type="NCBI Taxonomy" id="2614577"/>
    <lineage>
        <taxon>Eukaryota</taxon>
        <taxon>Fungi</taxon>
        <taxon>Dikarya</taxon>
        <taxon>Ascomycota</taxon>
        <taxon>Pezizomycotina</taxon>
        <taxon>Sordariomycetes</taxon>
        <taxon>Hypocreomycetidae</taxon>
        <taxon>Hypocreales</taxon>
        <taxon>Bionectriaceae</taxon>
        <taxon>Emericellopsis</taxon>
    </lineage>
</organism>
<evidence type="ECO:0000256" key="2">
    <source>
        <dbReference type="ARBA" id="ARBA00022692"/>
    </source>
</evidence>
<dbReference type="Proteomes" id="UP000887229">
    <property type="component" value="Unassembled WGS sequence"/>
</dbReference>
<dbReference type="InterPro" id="IPR011701">
    <property type="entry name" value="MFS"/>
</dbReference>
<dbReference type="Pfam" id="PF07690">
    <property type="entry name" value="MFS_1"/>
    <property type="match status" value="1"/>
</dbReference>
<dbReference type="InterPro" id="IPR020846">
    <property type="entry name" value="MFS_dom"/>
</dbReference>
<dbReference type="GeneID" id="70295033"/>
<comment type="caution">
    <text evidence="7">The sequence shown here is derived from an EMBL/GenBank/DDBJ whole genome shotgun (WGS) entry which is preliminary data.</text>
</comment>
<dbReference type="InterPro" id="IPR036259">
    <property type="entry name" value="MFS_trans_sf"/>
</dbReference>
<keyword evidence="4 5" id="KW-0472">Membrane</keyword>
<evidence type="ECO:0000256" key="5">
    <source>
        <dbReference type="SAM" id="Phobius"/>
    </source>
</evidence>